<gene>
    <name evidence="3" type="ORF">N7468_008478</name>
</gene>
<dbReference type="PROSITE" id="PS50022">
    <property type="entry name" value="FA58C_3"/>
    <property type="match status" value="1"/>
</dbReference>
<dbReference type="InterPro" id="IPR015202">
    <property type="entry name" value="GO-like_E_set"/>
</dbReference>
<dbReference type="Pfam" id="PF09118">
    <property type="entry name" value="GO-like_E_set"/>
    <property type="match status" value="1"/>
</dbReference>
<dbReference type="SUPFAM" id="SSF81296">
    <property type="entry name" value="E set domains"/>
    <property type="match status" value="1"/>
</dbReference>
<dbReference type="Gene3D" id="2.130.10.80">
    <property type="entry name" value="Galactose oxidase/kelch, beta-propeller"/>
    <property type="match status" value="1"/>
</dbReference>
<sequence>MSLKNLALLLAVGLARAEGQDSTTAAAPFNPYTNDASSFNQSPPLGQRIKRRKWSAQCDSSDGPHQCENAIDPESNDYWQSGSGAQHEIVVDLGETRSVNAIEVAPAGQDGWIEGHQVYVSTDKANWGPPVSFGTWNSDGSIKVSIFNPKSAQYVRLMSDKSTTSIADLNIWEYTIQGNVDAEGGVWGPTVDLPIIAVAGAVVPETGEVMVWSAYTSDNYANSPSGYSLLAVWDPTTNSVTQRNVTETHHDMFCPGISWDGSGKLVISGGSDASRTSFLYPNQSWVAGPSLHIARGYQSSATLSTGEVFVVGGAWNGGATDKYGEVYSPITNKWSDRKGCDVIPMLTDDKQGIYRADNHGWFFGWKNETVFQAGPSKQMNWYHTQGNGNVSPAGTRANADDAMSGNAVMYDAVAGKIITFGGSPQLRRHRWRTWNELCSCIPYICCPPDGNVFLTGGQKHGIPFNEDGALLTPELYLAPFNLFQTQTPNSVIRVYHSISLLLTDGRVFNGGGGLCGNCTANHLDAQIYTPRYLLNGDGSLATRPEITSVANTEVKPGDKLSFQTGGSINSASLVRYGTASHTVNTDQRRVPLDIGNGEGTNHEATLPSDASILLPGWWMLFVMNDEGTPSISKTIKVNPL</sequence>
<organism evidence="3 4">
    <name type="scientific">Penicillium chermesinum</name>
    <dbReference type="NCBI Taxonomy" id="63820"/>
    <lineage>
        <taxon>Eukaryota</taxon>
        <taxon>Fungi</taxon>
        <taxon>Dikarya</taxon>
        <taxon>Ascomycota</taxon>
        <taxon>Pezizomycotina</taxon>
        <taxon>Eurotiomycetes</taxon>
        <taxon>Eurotiomycetidae</taxon>
        <taxon>Eurotiales</taxon>
        <taxon>Aspergillaceae</taxon>
        <taxon>Penicillium</taxon>
    </lineage>
</organism>
<evidence type="ECO:0000313" key="4">
    <source>
        <dbReference type="Proteomes" id="UP001150941"/>
    </source>
</evidence>
<dbReference type="PANTHER" id="PTHR32208:SF68">
    <property type="entry name" value="GALACTOSE OXIDASE"/>
    <property type="match status" value="1"/>
</dbReference>
<dbReference type="SUPFAM" id="SSF49785">
    <property type="entry name" value="Galactose-binding domain-like"/>
    <property type="match status" value="1"/>
</dbReference>
<evidence type="ECO:0000256" key="1">
    <source>
        <dbReference type="SAM" id="SignalP"/>
    </source>
</evidence>
<evidence type="ECO:0000259" key="2">
    <source>
        <dbReference type="PROSITE" id="PS50022"/>
    </source>
</evidence>
<dbReference type="InterPro" id="IPR000421">
    <property type="entry name" value="FA58C"/>
</dbReference>
<dbReference type="Proteomes" id="UP001150941">
    <property type="component" value="Unassembled WGS sequence"/>
</dbReference>
<accession>A0A9W9NPU3</accession>
<reference evidence="3" key="1">
    <citation type="submission" date="2022-11" db="EMBL/GenBank/DDBJ databases">
        <authorList>
            <person name="Petersen C."/>
        </authorList>
    </citation>
    <scope>NUCLEOTIDE SEQUENCE</scope>
    <source>
        <strain evidence="3">IBT 19713</strain>
    </source>
</reference>
<keyword evidence="1" id="KW-0732">Signal</keyword>
<feature type="domain" description="F5/8 type C" evidence="2">
    <location>
        <begin position="72"/>
        <end position="179"/>
    </location>
</feature>
<dbReference type="InterPro" id="IPR013783">
    <property type="entry name" value="Ig-like_fold"/>
</dbReference>
<dbReference type="InterPro" id="IPR008979">
    <property type="entry name" value="Galactose-bd-like_sf"/>
</dbReference>
<protein>
    <recommendedName>
        <fullName evidence="2">F5/8 type C domain-containing protein</fullName>
    </recommendedName>
</protein>
<dbReference type="PANTHER" id="PTHR32208">
    <property type="entry name" value="SECRETED PROTEIN-RELATED"/>
    <property type="match status" value="1"/>
</dbReference>
<dbReference type="OrthoDB" id="2019572at2759"/>
<dbReference type="AlphaFoldDB" id="A0A9W9NPU3"/>
<dbReference type="Gene3D" id="2.60.120.260">
    <property type="entry name" value="Galactose-binding domain-like"/>
    <property type="match status" value="1"/>
</dbReference>
<name>A0A9W9NPU3_9EURO</name>
<proteinExistence type="predicted"/>
<reference evidence="3" key="2">
    <citation type="journal article" date="2023" name="IMA Fungus">
        <title>Comparative genomic study of the Penicillium genus elucidates a diverse pangenome and 15 lateral gene transfer events.</title>
        <authorList>
            <person name="Petersen C."/>
            <person name="Sorensen T."/>
            <person name="Nielsen M.R."/>
            <person name="Sondergaard T.E."/>
            <person name="Sorensen J.L."/>
            <person name="Fitzpatrick D.A."/>
            <person name="Frisvad J.C."/>
            <person name="Nielsen K.L."/>
        </authorList>
    </citation>
    <scope>NUCLEOTIDE SEQUENCE</scope>
    <source>
        <strain evidence="3">IBT 19713</strain>
    </source>
</reference>
<dbReference type="InterPro" id="IPR037293">
    <property type="entry name" value="Gal_Oxidase_central_sf"/>
</dbReference>
<evidence type="ECO:0000313" key="3">
    <source>
        <dbReference type="EMBL" id="KAJ5223936.1"/>
    </source>
</evidence>
<keyword evidence="4" id="KW-1185">Reference proteome</keyword>
<dbReference type="RefSeq" id="XP_058328119.1">
    <property type="nucleotide sequence ID" value="XM_058477774.1"/>
</dbReference>
<dbReference type="CDD" id="cd02851">
    <property type="entry name" value="E_set_GO_C"/>
    <property type="match status" value="1"/>
</dbReference>
<dbReference type="Pfam" id="PF00754">
    <property type="entry name" value="F5_F8_type_C"/>
    <property type="match status" value="1"/>
</dbReference>
<dbReference type="SUPFAM" id="SSF50965">
    <property type="entry name" value="Galactose oxidase, central domain"/>
    <property type="match status" value="1"/>
</dbReference>
<feature type="signal peptide" evidence="1">
    <location>
        <begin position="1"/>
        <end position="17"/>
    </location>
</feature>
<dbReference type="InterPro" id="IPR011043">
    <property type="entry name" value="Gal_Oxase/kelch_b-propeller"/>
</dbReference>
<feature type="chain" id="PRO_5040760340" description="F5/8 type C domain-containing protein" evidence="1">
    <location>
        <begin position="18"/>
        <end position="640"/>
    </location>
</feature>
<dbReference type="Gene3D" id="2.60.40.10">
    <property type="entry name" value="Immunoglobulins"/>
    <property type="match status" value="1"/>
</dbReference>
<dbReference type="GeneID" id="83205077"/>
<dbReference type="EMBL" id="JAPQKS010000006">
    <property type="protein sequence ID" value="KAJ5223936.1"/>
    <property type="molecule type" value="Genomic_DNA"/>
</dbReference>
<dbReference type="InterPro" id="IPR014756">
    <property type="entry name" value="Ig_E-set"/>
</dbReference>
<comment type="caution">
    <text evidence="3">The sequence shown here is derived from an EMBL/GenBank/DDBJ whole genome shotgun (WGS) entry which is preliminary data.</text>
</comment>